<dbReference type="Pfam" id="PF03938">
    <property type="entry name" value="OmpH"/>
    <property type="match status" value="1"/>
</dbReference>
<evidence type="ECO:0000256" key="1">
    <source>
        <dbReference type="ARBA" id="ARBA00009091"/>
    </source>
</evidence>
<dbReference type="GO" id="GO:0005829">
    <property type="term" value="C:cytosol"/>
    <property type="evidence" value="ECO:0007669"/>
    <property type="project" value="TreeGrafter"/>
</dbReference>
<keyword evidence="5" id="KW-1185">Reference proteome</keyword>
<comment type="caution">
    <text evidence="4">The sequence shown here is derived from an EMBL/GenBank/DDBJ whole genome shotgun (WGS) entry which is preliminary data.</text>
</comment>
<gene>
    <name evidence="4" type="ORF">Mterra_02374</name>
</gene>
<evidence type="ECO:0000313" key="4">
    <source>
        <dbReference type="EMBL" id="RIH83184.1"/>
    </source>
</evidence>
<reference evidence="4 5" key="1">
    <citation type="submission" date="2018-08" db="EMBL/GenBank/DDBJ databases">
        <title>Meiothermus terrae DSM 26712 genome sequencing project.</title>
        <authorList>
            <person name="Da Costa M.S."/>
            <person name="Albuquerque L."/>
            <person name="Raposo P."/>
            <person name="Froufe H.J.C."/>
            <person name="Barroso C.S."/>
            <person name="Egas C."/>
        </authorList>
    </citation>
    <scope>NUCLEOTIDE SEQUENCE [LARGE SCALE GENOMIC DNA]</scope>
    <source>
        <strain evidence="4 5">DSM 26712</strain>
    </source>
</reference>
<dbReference type="SUPFAM" id="SSF111384">
    <property type="entry name" value="OmpH-like"/>
    <property type="match status" value="1"/>
</dbReference>
<comment type="similarity">
    <text evidence="1">Belongs to the Skp family.</text>
</comment>
<dbReference type="OrthoDB" id="32082at2"/>
<evidence type="ECO:0000313" key="5">
    <source>
        <dbReference type="Proteomes" id="UP000265715"/>
    </source>
</evidence>
<name>A0A399EEX6_9DEIN</name>
<dbReference type="AlphaFoldDB" id="A0A399EEX6"/>
<evidence type="ECO:0000256" key="2">
    <source>
        <dbReference type="ARBA" id="ARBA00022729"/>
    </source>
</evidence>
<dbReference type="Gene3D" id="3.30.910.20">
    <property type="entry name" value="Skp domain"/>
    <property type="match status" value="1"/>
</dbReference>
<dbReference type="EMBL" id="QXDL01000098">
    <property type="protein sequence ID" value="RIH83184.1"/>
    <property type="molecule type" value="Genomic_DNA"/>
</dbReference>
<dbReference type="SMART" id="SM00935">
    <property type="entry name" value="OmpH"/>
    <property type="match status" value="1"/>
</dbReference>
<dbReference type="GO" id="GO:0051082">
    <property type="term" value="F:unfolded protein binding"/>
    <property type="evidence" value="ECO:0007669"/>
    <property type="project" value="InterPro"/>
</dbReference>
<dbReference type="Proteomes" id="UP000265715">
    <property type="component" value="Unassembled WGS sequence"/>
</dbReference>
<accession>A0A399EEX6</accession>
<dbReference type="PANTHER" id="PTHR35089">
    <property type="entry name" value="CHAPERONE PROTEIN SKP"/>
    <property type="match status" value="1"/>
</dbReference>
<dbReference type="InterPro" id="IPR024930">
    <property type="entry name" value="Skp_dom_sf"/>
</dbReference>
<feature type="chain" id="PRO_5017272687" evidence="3">
    <location>
        <begin position="21"/>
        <end position="161"/>
    </location>
</feature>
<sequence>MWTRVLAAFCLVLLTAPLSAQTKPKAFRVGFINPDTAIQAHPNYPKLKSVQDQAEKELKPLRDQINQLGQKARSGPLSAKDQQGLQSLQKALQDATKKWNERVSTVAKPLLDDIDKEVKKVAEANGFQVVMDFKVAKASSLVVYAAPDSDVTPLVVKELKK</sequence>
<keyword evidence="2 3" id="KW-0732">Signal</keyword>
<dbReference type="InterPro" id="IPR005632">
    <property type="entry name" value="Chaperone_Skp"/>
</dbReference>
<organism evidence="4 5">
    <name type="scientific">Calidithermus terrae</name>
    <dbReference type="NCBI Taxonomy" id="1408545"/>
    <lineage>
        <taxon>Bacteria</taxon>
        <taxon>Thermotogati</taxon>
        <taxon>Deinococcota</taxon>
        <taxon>Deinococci</taxon>
        <taxon>Thermales</taxon>
        <taxon>Thermaceae</taxon>
        <taxon>Calidithermus</taxon>
    </lineage>
</organism>
<dbReference type="GO" id="GO:0050821">
    <property type="term" value="P:protein stabilization"/>
    <property type="evidence" value="ECO:0007669"/>
    <property type="project" value="TreeGrafter"/>
</dbReference>
<evidence type="ECO:0000256" key="3">
    <source>
        <dbReference type="SAM" id="SignalP"/>
    </source>
</evidence>
<proteinExistence type="inferred from homology"/>
<protein>
    <submittedName>
        <fullName evidence="4">Outer membrane protein (OmpH-like)</fullName>
    </submittedName>
</protein>
<dbReference type="PANTHER" id="PTHR35089:SF1">
    <property type="entry name" value="CHAPERONE PROTEIN SKP"/>
    <property type="match status" value="1"/>
</dbReference>
<feature type="signal peptide" evidence="3">
    <location>
        <begin position="1"/>
        <end position="20"/>
    </location>
</feature>
<dbReference type="RefSeq" id="WP_119315418.1">
    <property type="nucleotide sequence ID" value="NZ_QXDL01000098.1"/>
</dbReference>